<feature type="region of interest" description="Disordered" evidence="1">
    <location>
        <begin position="16"/>
        <end position="64"/>
    </location>
</feature>
<evidence type="ECO:0000313" key="3">
    <source>
        <dbReference type="Proteomes" id="UP001153328"/>
    </source>
</evidence>
<evidence type="ECO:0000313" key="2">
    <source>
        <dbReference type="EMBL" id="CAG7655605.1"/>
    </source>
</evidence>
<dbReference type="EMBL" id="CAJVAX010000021">
    <property type="protein sequence ID" value="CAG7655605.1"/>
    <property type="molecule type" value="Genomic_DNA"/>
</dbReference>
<organism evidence="2 3">
    <name type="scientific">Actinacidiphila bryophytorum</name>
    <dbReference type="NCBI Taxonomy" id="1436133"/>
    <lineage>
        <taxon>Bacteria</taxon>
        <taxon>Bacillati</taxon>
        <taxon>Actinomycetota</taxon>
        <taxon>Actinomycetes</taxon>
        <taxon>Kitasatosporales</taxon>
        <taxon>Streptomycetaceae</taxon>
        <taxon>Actinacidiphila</taxon>
    </lineage>
</organism>
<proteinExistence type="predicted"/>
<feature type="compositionally biased region" description="Basic and acidic residues" evidence="1">
    <location>
        <begin position="16"/>
        <end position="34"/>
    </location>
</feature>
<reference evidence="2" key="1">
    <citation type="submission" date="2021-06" db="EMBL/GenBank/DDBJ databases">
        <authorList>
            <person name="Arsene-Ploetze F."/>
        </authorList>
    </citation>
    <scope>NUCLEOTIDE SEQUENCE</scope>
    <source>
        <strain evidence="2">SBRY1</strain>
    </source>
</reference>
<dbReference type="AlphaFoldDB" id="A0A9W4H725"/>
<keyword evidence="3" id="KW-1185">Reference proteome</keyword>
<protein>
    <submittedName>
        <fullName evidence="2">Uncharacterized protein</fullName>
    </submittedName>
</protein>
<comment type="caution">
    <text evidence="2">The sequence shown here is derived from an EMBL/GenBank/DDBJ whole genome shotgun (WGS) entry which is preliminary data.</text>
</comment>
<evidence type="ECO:0000256" key="1">
    <source>
        <dbReference type="SAM" id="MobiDB-lite"/>
    </source>
</evidence>
<accession>A0A9W4H725</accession>
<name>A0A9W4H725_9ACTN</name>
<dbReference type="Proteomes" id="UP001153328">
    <property type="component" value="Unassembled WGS sequence"/>
</dbReference>
<sequence>MAAALRRAALLQRLRDLPDRGRLHPDRAAGDQRPGRLTSGSTPYRRPGLEARPLLRPHSSRLIF</sequence>
<gene>
    <name evidence="2" type="ORF">SBRY_70181</name>
</gene>